<proteinExistence type="predicted"/>
<reference evidence="1" key="2">
    <citation type="submission" date="2020-09" db="EMBL/GenBank/DDBJ databases">
        <authorList>
            <person name="Sun Q."/>
            <person name="Kim S."/>
        </authorList>
    </citation>
    <scope>NUCLEOTIDE SEQUENCE</scope>
    <source>
        <strain evidence="1">KCTC 12113</strain>
    </source>
</reference>
<comment type="caution">
    <text evidence="1">The sequence shown here is derived from an EMBL/GenBank/DDBJ whole genome shotgun (WGS) entry which is preliminary data.</text>
</comment>
<dbReference type="Proteomes" id="UP000634668">
    <property type="component" value="Unassembled WGS sequence"/>
</dbReference>
<organism evidence="1 2">
    <name type="scientific">Arenibacter certesii</name>
    <dbReference type="NCBI Taxonomy" id="228955"/>
    <lineage>
        <taxon>Bacteria</taxon>
        <taxon>Pseudomonadati</taxon>
        <taxon>Bacteroidota</taxon>
        <taxon>Flavobacteriia</taxon>
        <taxon>Flavobacteriales</taxon>
        <taxon>Flavobacteriaceae</taxon>
        <taxon>Arenibacter</taxon>
    </lineage>
</organism>
<evidence type="ECO:0000313" key="1">
    <source>
        <dbReference type="EMBL" id="GGW31293.1"/>
    </source>
</evidence>
<gene>
    <name evidence="1" type="ORF">GCM10007383_15750</name>
</gene>
<keyword evidence="2" id="KW-1185">Reference proteome</keyword>
<accession>A0A918ITC9</accession>
<dbReference type="AlphaFoldDB" id="A0A918ITC9"/>
<reference evidence="1" key="1">
    <citation type="journal article" date="2014" name="Int. J. Syst. Evol. Microbiol.">
        <title>Complete genome sequence of Corynebacterium casei LMG S-19264T (=DSM 44701T), isolated from a smear-ripened cheese.</title>
        <authorList>
            <consortium name="US DOE Joint Genome Institute (JGI-PGF)"/>
            <person name="Walter F."/>
            <person name="Albersmeier A."/>
            <person name="Kalinowski J."/>
            <person name="Ruckert C."/>
        </authorList>
    </citation>
    <scope>NUCLEOTIDE SEQUENCE</scope>
    <source>
        <strain evidence="1">KCTC 12113</strain>
    </source>
</reference>
<dbReference type="PROSITE" id="PS51257">
    <property type="entry name" value="PROKAR_LIPOPROTEIN"/>
    <property type="match status" value="1"/>
</dbReference>
<dbReference type="EMBL" id="BMWP01000008">
    <property type="protein sequence ID" value="GGW31293.1"/>
    <property type="molecule type" value="Genomic_DNA"/>
</dbReference>
<sequence length="169" mass="18885">MRNILLFVFLISLYSCDDGDLQIETINFDDSQIQFCGSTPTTESTVFFKIVNNEALILTLSSGTLINEEYEGEVQIPISGETKVTYRIFSDKVSKNYFCDAVPPITPTVTEEIEAQSGFVLITTTAKVEGETTSYEHTIKLSEISLVNKTNDQRITDLRINDFGTVTTK</sequence>
<dbReference type="RefSeq" id="WP_026812714.1">
    <property type="nucleotide sequence ID" value="NZ_BMWP01000008.1"/>
</dbReference>
<name>A0A918ITC9_9FLAO</name>
<evidence type="ECO:0008006" key="3">
    <source>
        <dbReference type="Google" id="ProtNLM"/>
    </source>
</evidence>
<evidence type="ECO:0000313" key="2">
    <source>
        <dbReference type="Proteomes" id="UP000634668"/>
    </source>
</evidence>
<protein>
    <recommendedName>
        <fullName evidence="3">Lipoprotein</fullName>
    </recommendedName>
</protein>